<comment type="caution">
    <text evidence="2">The sequence shown here is derived from an EMBL/GenBank/DDBJ whole genome shotgun (WGS) entry which is preliminary data.</text>
</comment>
<keyword evidence="1" id="KW-0732">Signal</keyword>
<reference evidence="2 3" key="1">
    <citation type="journal article" date="2023" name="Plants (Basel)">
        <title>Bridging the Gap: Combining Genomics and Transcriptomics Approaches to Understand Stylosanthes scabra, an Orphan Legume from the Brazilian Caatinga.</title>
        <authorList>
            <person name="Ferreira-Neto J.R.C."/>
            <person name="da Silva M.D."/>
            <person name="Binneck E."/>
            <person name="de Melo N.F."/>
            <person name="da Silva R.H."/>
            <person name="de Melo A.L.T.M."/>
            <person name="Pandolfi V."/>
            <person name="Bustamante F.O."/>
            <person name="Brasileiro-Vidal A.C."/>
            <person name="Benko-Iseppon A.M."/>
        </authorList>
    </citation>
    <scope>NUCLEOTIDE SEQUENCE [LARGE SCALE GENOMIC DNA]</scope>
    <source>
        <tissue evidence="2">Leaves</tissue>
    </source>
</reference>
<feature type="signal peptide" evidence="1">
    <location>
        <begin position="1"/>
        <end position="20"/>
    </location>
</feature>
<dbReference type="EMBL" id="JASCZI010003912">
    <property type="protein sequence ID" value="MED6116992.1"/>
    <property type="molecule type" value="Genomic_DNA"/>
</dbReference>
<feature type="non-terminal residue" evidence="2">
    <location>
        <position position="1"/>
    </location>
</feature>
<proteinExistence type="predicted"/>
<gene>
    <name evidence="2" type="ORF">PIB30_105556</name>
</gene>
<feature type="chain" id="PRO_5047102427" evidence="1">
    <location>
        <begin position="21"/>
        <end position="226"/>
    </location>
</feature>
<accession>A0ABU6QZD1</accession>
<evidence type="ECO:0000313" key="2">
    <source>
        <dbReference type="EMBL" id="MED6116992.1"/>
    </source>
</evidence>
<evidence type="ECO:0000313" key="3">
    <source>
        <dbReference type="Proteomes" id="UP001341840"/>
    </source>
</evidence>
<protein>
    <submittedName>
        <fullName evidence="2">Uncharacterized protein</fullName>
    </submittedName>
</protein>
<sequence>QEPSYHTLSVSLLTLTLTLTLVTKSSLTLTSPTSASFTLTNPHQSPPLTFALLLRLHLRLPLTIALQSSSSRDHYLLSHLSCTIAHHHLPSDLHRSLSFSPSFTSHQFFSLSKKTLTSIFLCPSLLSPSRNLTLPSLHLPFSSFQTILTIASITSGVDSRTVLPPSSRFILFVASLQYRNALECSLRRFCRSLHYDMNHDFPIDFGRRASDYCDLILEQVSSDMKN</sequence>
<dbReference type="Proteomes" id="UP001341840">
    <property type="component" value="Unassembled WGS sequence"/>
</dbReference>
<evidence type="ECO:0000256" key="1">
    <source>
        <dbReference type="SAM" id="SignalP"/>
    </source>
</evidence>
<keyword evidence="3" id="KW-1185">Reference proteome</keyword>
<organism evidence="2 3">
    <name type="scientific">Stylosanthes scabra</name>
    <dbReference type="NCBI Taxonomy" id="79078"/>
    <lineage>
        <taxon>Eukaryota</taxon>
        <taxon>Viridiplantae</taxon>
        <taxon>Streptophyta</taxon>
        <taxon>Embryophyta</taxon>
        <taxon>Tracheophyta</taxon>
        <taxon>Spermatophyta</taxon>
        <taxon>Magnoliopsida</taxon>
        <taxon>eudicotyledons</taxon>
        <taxon>Gunneridae</taxon>
        <taxon>Pentapetalae</taxon>
        <taxon>rosids</taxon>
        <taxon>fabids</taxon>
        <taxon>Fabales</taxon>
        <taxon>Fabaceae</taxon>
        <taxon>Papilionoideae</taxon>
        <taxon>50 kb inversion clade</taxon>
        <taxon>dalbergioids sensu lato</taxon>
        <taxon>Dalbergieae</taxon>
        <taxon>Pterocarpus clade</taxon>
        <taxon>Stylosanthes</taxon>
    </lineage>
</organism>
<name>A0ABU6QZD1_9FABA</name>